<evidence type="ECO:0000313" key="4">
    <source>
        <dbReference type="Proteomes" id="UP000614601"/>
    </source>
</evidence>
<dbReference type="PANTHER" id="PTHR45660:SF13">
    <property type="entry name" value="HISTONE-LYSINE N-METHYLTRANSFERASE SETMAR"/>
    <property type="match status" value="1"/>
</dbReference>
<dbReference type="Proteomes" id="UP000614601">
    <property type="component" value="Unassembled WGS sequence"/>
</dbReference>
<sequence length="426" mass="49146">MDKSDPETDKKRKNESNINVVNGICTFETVKPGPSTSNGGKEMEVNAKKARIVIDSDDDDIEVLDHVIKTDNNVRISMKNFDPKLMKDVSDPKFKLKPTTFVNDRMLEINDFSQGKEQYNVSVWNYGGTRPLDLNFTYLYKPVIDKEAHKKQMEKLIKKGCKRQNVFHPSGCNCEPGQCGTDKCSCRRRSIMKLKNGKVPDVEAVRICEPVQEVLECRKGVCGCSARCQNVLTKPGMQFRTEIRNLEWKGYGVFALEYIPKGSYFGEYLGEVVYDQGTRIEGSFMYKVEGVRGKEYFEYLIDARYYGNLSSYMNHACNNNMAPMYFVRDESYSILFPQLGFIAIEDILPGEEITLNYGRAYFELYNKKCYCYYSKCEFGMFRSAEEVQEAIENEKRTAKEREAKAEEYRKIAEQKRQELLTPVTID</sequence>
<dbReference type="AlphaFoldDB" id="A0A811L830"/>
<keyword evidence="1" id="KW-0175">Coiled coil</keyword>
<dbReference type="SUPFAM" id="SSF82199">
    <property type="entry name" value="SET domain"/>
    <property type="match status" value="1"/>
</dbReference>
<evidence type="ECO:0000313" key="3">
    <source>
        <dbReference type="EMBL" id="CAD5223301.1"/>
    </source>
</evidence>
<dbReference type="PROSITE" id="PS50280">
    <property type="entry name" value="SET"/>
    <property type="match status" value="1"/>
</dbReference>
<feature type="domain" description="SET" evidence="2">
    <location>
        <begin position="235"/>
        <end position="358"/>
    </location>
</feature>
<keyword evidence="4" id="KW-1185">Reference proteome</keyword>
<reference evidence="3" key="1">
    <citation type="submission" date="2020-09" db="EMBL/GenBank/DDBJ databases">
        <authorList>
            <person name="Kikuchi T."/>
        </authorList>
    </citation>
    <scope>NUCLEOTIDE SEQUENCE</scope>
    <source>
        <strain evidence="3">SH1</strain>
    </source>
</reference>
<dbReference type="Gene3D" id="2.170.270.10">
    <property type="entry name" value="SET domain"/>
    <property type="match status" value="1"/>
</dbReference>
<dbReference type="Proteomes" id="UP000783686">
    <property type="component" value="Unassembled WGS sequence"/>
</dbReference>
<gene>
    <name evidence="3" type="ORF">BOKJ2_LOCUS10075</name>
</gene>
<organism evidence="3 4">
    <name type="scientific">Bursaphelenchus okinawaensis</name>
    <dbReference type="NCBI Taxonomy" id="465554"/>
    <lineage>
        <taxon>Eukaryota</taxon>
        <taxon>Metazoa</taxon>
        <taxon>Ecdysozoa</taxon>
        <taxon>Nematoda</taxon>
        <taxon>Chromadorea</taxon>
        <taxon>Rhabditida</taxon>
        <taxon>Tylenchina</taxon>
        <taxon>Tylenchomorpha</taxon>
        <taxon>Aphelenchoidea</taxon>
        <taxon>Aphelenchoididae</taxon>
        <taxon>Bursaphelenchus</taxon>
    </lineage>
</organism>
<dbReference type="InterPro" id="IPR046341">
    <property type="entry name" value="SET_dom_sf"/>
</dbReference>
<name>A0A811L830_9BILA</name>
<dbReference type="PANTHER" id="PTHR45660">
    <property type="entry name" value="HISTONE-LYSINE N-METHYLTRANSFERASE SETMAR"/>
    <property type="match status" value="1"/>
</dbReference>
<dbReference type="EMBL" id="CAJFDH010000005">
    <property type="protein sequence ID" value="CAD5223301.1"/>
    <property type="molecule type" value="Genomic_DNA"/>
</dbReference>
<dbReference type="Pfam" id="PF00856">
    <property type="entry name" value="SET"/>
    <property type="match status" value="1"/>
</dbReference>
<dbReference type="InterPro" id="IPR051357">
    <property type="entry name" value="H3K9_HMTase_SUVAR3-9"/>
</dbReference>
<evidence type="ECO:0000259" key="2">
    <source>
        <dbReference type="PROSITE" id="PS50280"/>
    </source>
</evidence>
<dbReference type="GO" id="GO:0042054">
    <property type="term" value="F:histone methyltransferase activity"/>
    <property type="evidence" value="ECO:0007669"/>
    <property type="project" value="TreeGrafter"/>
</dbReference>
<accession>A0A811L830</accession>
<dbReference type="InterPro" id="IPR001214">
    <property type="entry name" value="SET_dom"/>
</dbReference>
<feature type="coiled-coil region" evidence="1">
    <location>
        <begin position="381"/>
        <end position="418"/>
    </location>
</feature>
<dbReference type="GO" id="GO:0003690">
    <property type="term" value="F:double-stranded DNA binding"/>
    <property type="evidence" value="ECO:0007669"/>
    <property type="project" value="TreeGrafter"/>
</dbReference>
<dbReference type="OrthoDB" id="5792673at2759"/>
<dbReference type="EMBL" id="CAJFCW020000005">
    <property type="protein sequence ID" value="CAG9117468.1"/>
    <property type="molecule type" value="Genomic_DNA"/>
</dbReference>
<evidence type="ECO:0000256" key="1">
    <source>
        <dbReference type="SAM" id="Coils"/>
    </source>
</evidence>
<dbReference type="SMART" id="SM00317">
    <property type="entry name" value="SET"/>
    <property type="match status" value="1"/>
</dbReference>
<proteinExistence type="predicted"/>
<protein>
    <recommendedName>
        <fullName evidence="2">SET domain-containing protein</fullName>
    </recommendedName>
</protein>
<comment type="caution">
    <text evidence="3">The sequence shown here is derived from an EMBL/GenBank/DDBJ whole genome shotgun (WGS) entry which is preliminary data.</text>
</comment>